<dbReference type="SUPFAM" id="SSF53659">
    <property type="entry name" value="Isocitrate/Isopropylmalate dehydrogenase-like"/>
    <property type="match status" value="1"/>
</dbReference>
<dbReference type="NCBIfam" id="TIGR00182">
    <property type="entry name" value="plsX"/>
    <property type="match status" value="1"/>
</dbReference>
<name>A0ABV7HM88_9GAMM</name>
<keyword evidence="11" id="KW-0012">Acyltransferase</keyword>
<dbReference type="GO" id="GO:0043811">
    <property type="term" value="F:phosphate:acyl-[acyl carrier protein] acyltransferase activity"/>
    <property type="evidence" value="ECO:0007669"/>
    <property type="project" value="UniProtKB-EC"/>
</dbReference>
<keyword evidence="5 10" id="KW-0443">Lipid metabolism</keyword>
<comment type="function">
    <text evidence="10">Catalyzes the reversible formation of acyl-phosphate (acyl-PO(4)) from acyl-[acyl-carrier-protein] (acyl-ACP). This enzyme utilizes acyl-ACP as fatty acyl donor, but not acyl-CoA.</text>
</comment>
<evidence type="ECO:0000313" key="12">
    <source>
        <dbReference type="Proteomes" id="UP001595548"/>
    </source>
</evidence>
<sequence>MSEPIRLAVDAMSGDFGPRVAIPAAIEFARTSPDAHLLLFGERTAMERELHTSVPSNIDFIDTSAAVAMDADPRQALRQGSDTSMWQTLLAVADKRADACVSAGNTGALMLISRRLIGMLAGVEVPAICKAMPVRSGVTLMLDLGANVHCSSAQLLQFAKMGGVLARASGVVAPKAALLNIGTEAGKGTAIIREAAKLLAQAEDFEYAGFVEADAIYSGHVHVIVCDGFSGNIALKASEGVARLIAGRIEESFTSGFGRLAAPLMWPLIRRWRAELNPDAYNGAILAGLAGAVIKSHGGASTMATVHALHLAYEQARFKSTEKMARAMSAA</sequence>
<dbReference type="EC" id="2.3.1.274" evidence="8 10"/>
<evidence type="ECO:0000256" key="8">
    <source>
        <dbReference type="ARBA" id="ARBA00024069"/>
    </source>
</evidence>
<dbReference type="EMBL" id="JBHRTL010000006">
    <property type="protein sequence ID" value="MFC3154980.1"/>
    <property type="molecule type" value="Genomic_DNA"/>
</dbReference>
<keyword evidence="7 10" id="KW-1208">Phospholipid metabolism</keyword>
<comment type="subcellular location">
    <subcellularLocation>
        <location evidence="10">Cytoplasm</location>
    </subcellularLocation>
    <text evidence="10">Associated with the membrane possibly through PlsY.</text>
</comment>
<gene>
    <name evidence="10 11" type="primary">plsX</name>
    <name evidence="11" type="ORF">ACFOEB_07180</name>
</gene>
<comment type="similarity">
    <text evidence="10">Belongs to the PlsX family.</text>
</comment>
<dbReference type="PANTHER" id="PTHR30100:SF1">
    <property type="entry name" value="PHOSPHATE ACYLTRANSFERASE"/>
    <property type="match status" value="1"/>
</dbReference>
<dbReference type="Proteomes" id="UP001595548">
    <property type="component" value="Unassembled WGS sequence"/>
</dbReference>
<evidence type="ECO:0000256" key="4">
    <source>
        <dbReference type="ARBA" id="ARBA00022679"/>
    </source>
</evidence>
<evidence type="ECO:0000256" key="3">
    <source>
        <dbReference type="ARBA" id="ARBA00022516"/>
    </source>
</evidence>
<comment type="catalytic activity">
    <reaction evidence="1 10">
        <text>a fatty acyl-[ACP] + phosphate = an acyl phosphate + holo-[ACP]</text>
        <dbReference type="Rhea" id="RHEA:42292"/>
        <dbReference type="Rhea" id="RHEA-COMP:9685"/>
        <dbReference type="Rhea" id="RHEA-COMP:14125"/>
        <dbReference type="ChEBI" id="CHEBI:43474"/>
        <dbReference type="ChEBI" id="CHEBI:59918"/>
        <dbReference type="ChEBI" id="CHEBI:64479"/>
        <dbReference type="ChEBI" id="CHEBI:138651"/>
        <dbReference type="EC" id="2.3.1.274"/>
    </reaction>
</comment>
<evidence type="ECO:0000256" key="6">
    <source>
        <dbReference type="ARBA" id="ARBA00023209"/>
    </source>
</evidence>
<dbReference type="PIRSF" id="PIRSF002465">
    <property type="entry name" value="Phsphlp_syn_PlsX"/>
    <property type="match status" value="1"/>
</dbReference>
<evidence type="ECO:0000256" key="1">
    <source>
        <dbReference type="ARBA" id="ARBA00001232"/>
    </source>
</evidence>
<comment type="subunit">
    <text evidence="9 10">Homodimer. Probably interacts with PlsY.</text>
</comment>
<evidence type="ECO:0000313" key="11">
    <source>
        <dbReference type="EMBL" id="MFC3154980.1"/>
    </source>
</evidence>
<accession>A0ABV7HM88</accession>
<protein>
    <recommendedName>
        <fullName evidence="8 10">Phosphate acyltransferase</fullName>
        <ecNumber evidence="8 10">2.3.1.274</ecNumber>
    </recommendedName>
    <alternativeName>
        <fullName evidence="10">Acyl-ACP phosphotransacylase</fullName>
    </alternativeName>
    <alternativeName>
        <fullName evidence="10">Acyl-[acyl-carrier-protein]--phosphate acyltransferase</fullName>
    </alternativeName>
    <alternativeName>
        <fullName evidence="10">Phosphate-acyl-ACP acyltransferase</fullName>
    </alternativeName>
</protein>
<proteinExistence type="inferred from homology"/>
<comment type="caution">
    <text evidence="11">The sequence shown here is derived from an EMBL/GenBank/DDBJ whole genome shotgun (WGS) entry which is preliminary data.</text>
</comment>
<comment type="pathway">
    <text evidence="10">Lipid metabolism; phospholipid metabolism.</text>
</comment>
<evidence type="ECO:0000256" key="2">
    <source>
        <dbReference type="ARBA" id="ARBA00022490"/>
    </source>
</evidence>
<evidence type="ECO:0000256" key="9">
    <source>
        <dbReference type="ARBA" id="ARBA00046608"/>
    </source>
</evidence>
<evidence type="ECO:0000256" key="5">
    <source>
        <dbReference type="ARBA" id="ARBA00023098"/>
    </source>
</evidence>
<keyword evidence="12" id="KW-1185">Reference proteome</keyword>
<dbReference type="Pfam" id="PF02504">
    <property type="entry name" value="FA_synthesis"/>
    <property type="match status" value="1"/>
</dbReference>
<dbReference type="InterPro" id="IPR012281">
    <property type="entry name" value="Phospholipid_synth_PlsX-like"/>
</dbReference>
<keyword evidence="6 10" id="KW-0594">Phospholipid biosynthesis</keyword>
<dbReference type="HAMAP" id="MF_00019">
    <property type="entry name" value="PlsX"/>
    <property type="match status" value="1"/>
</dbReference>
<keyword evidence="2 10" id="KW-0963">Cytoplasm</keyword>
<dbReference type="PANTHER" id="PTHR30100">
    <property type="entry name" value="FATTY ACID/PHOSPHOLIPID SYNTHESIS PROTEIN PLSX"/>
    <property type="match status" value="1"/>
</dbReference>
<evidence type="ECO:0000256" key="10">
    <source>
        <dbReference type="HAMAP-Rule" id="MF_00019"/>
    </source>
</evidence>
<keyword evidence="4 10" id="KW-0808">Transferase</keyword>
<dbReference type="RefSeq" id="WP_382415480.1">
    <property type="nucleotide sequence ID" value="NZ_AP031500.1"/>
</dbReference>
<dbReference type="Gene3D" id="3.40.718.10">
    <property type="entry name" value="Isopropylmalate Dehydrogenase"/>
    <property type="match status" value="1"/>
</dbReference>
<reference evidence="12" key="1">
    <citation type="journal article" date="2019" name="Int. J. Syst. Evol. Microbiol.">
        <title>The Global Catalogue of Microorganisms (GCM) 10K type strain sequencing project: providing services to taxonomists for standard genome sequencing and annotation.</title>
        <authorList>
            <consortium name="The Broad Institute Genomics Platform"/>
            <consortium name="The Broad Institute Genome Sequencing Center for Infectious Disease"/>
            <person name="Wu L."/>
            <person name="Ma J."/>
        </authorList>
    </citation>
    <scope>NUCLEOTIDE SEQUENCE [LARGE SCALE GENOMIC DNA]</scope>
    <source>
        <strain evidence="12">KCTC 52141</strain>
    </source>
</reference>
<organism evidence="11 12">
    <name type="scientific">Gilvimarinus japonicus</name>
    <dbReference type="NCBI Taxonomy" id="1796469"/>
    <lineage>
        <taxon>Bacteria</taxon>
        <taxon>Pseudomonadati</taxon>
        <taxon>Pseudomonadota</taxon>
        <taxon>Gammaproteobacteria</taxon>
        <taxon>Cellvibrionales</taxon>
        <taxon>Cellvibrionaceae</taxon>
        <taxon>Gilvimarinus</taxon>
    </lineage>
</organism>
<evidence type="ECO:0000256" key="7">
    <source>
        <dbReference type="ARBA" id="ARBA00023264"/>
    </source>
</evidence>
<keyword evidence="3 10" id="KW-0444">Lipid biosynthesis</keyword>
<dbReference type="InterPro" id="IPR003664">
    <property type="entry name" value="FA_synthesis"/>
</dbReference>